<comment type="catalytic activity">
    <reaction evidence="3">
        <text>uridine(1911/1915/1917) in 23S rRNA = pseudouridine(1911/1915/1917) in 23S rRNA</text>
        <dbReference type="Rhea" id="RHEA:42524"/>
        <dbReference type="Rhea" id="RHEA-COMP:10097"/>
        <dbReference type="Rhea" id="RHEA-COMP:10098"/>
        <dbReference type="ChEBI" id="CHEBI:65314"/>
        <dbReference type="ChEBI" id="CHEBI:65315"/>
        <dbReference type="EC" id="5.4.99.23"/>
    </reaction>
</comment>
<evidence type="ECO:0000256" key="3">
    <source>
        <dbReference type="ARBA" id="ARBA00036882"/>
    </source>
</evidence>
<evidence type="ECO:0000256" key="2">
    <source>
        <dbReference type="ARBA" id="ARBA00023235"/>
    </source>
</evidence>
<dbReference type="PANTHER" id="PTHR21600">
    <property type="entry name" value="MITOCHONDRIAL RNA PSEUDOURIDINE SYNTHASE"/>
    <property type="match status" value="1"/>
</dbReference>
<dbReference type="InterPro" id="IPR036986">
    <property type="entry name" value="S4_RNA-bd_sf"/>
</dbReference>
<dbReference type="InterPro" id="IPR050188">
    <property type="entry name" value="RluA_PseudoU_synthase"/>
</dbReference>
<reference evidence="8" key="1">
    <citation type="journal article" date="2019" name="Int. J. Syst. Evol. Microbiol.">
        <title>The Global Catalogue of Microorganisms (GCM) 10K type strain sequencing project: providing services to taxonomists for standard genome sequencing and annotation.</title>
        <authorList>
            <consortium name="The Broad Institute Genomics Platform"/>
            <consortium name="The Broad Institute Genome Sequencing Center for Infectious Disease"/>
            <person name="Wu L."/>
            <person name="Ma J."/>
        </authorList>
    </citation>
    <scope>NUCLEOTIDE SEQUENCE [LARGE SCALE GENOMIC DNA]</scope>
    <source>
        <strain evidence="8">CCUG 60023</strain>
    </source>
</reference>
<evidence type="ECO:0000313" key="7">
    <source>
        <dbReference type="EMBL" id="MFD0915286.1"/>
    </source>
</evidence>
<evidence type="ECO:0000256" key="4">
    <source>
        <dbReference type="PROSITE-ProRule" id="PRU00182"/>
    </source>
</evidence>
<keyword evidence="4" id="KW-0694">RNA-binding</keyword>
<dbReference type="PROSITE" id="PS50889">
    <property type="entry name" value="S4"/>
    <property type="match status" value="1"/>
</dbReference>
<dbReference type="SUPFAM" id="SSF55120">
    <property type="entry name" value="Pseudouridine synthase"/>
    <property type="match status" value="1"/>
</dbReference>
<dbReference type="InterPro" id="IPR020103">
    <property type="entry name" value="PsdUridine_synth_cat_dom_sf"/>
</dbReference>
<dbReference type="InterPro" id="IPR006225">
    <property type="entry name" value="PsdUridine_synth_RluC/D"/>
</dbReference>
<dbReference type="CDD" id="cd02869">
    <property type="entry name" value="PseudoU_synth_RluA_like"/>
    <property type="match status" value="1"/>
</dbReference>
<dbReference type="Gene3D" id="3.10.290.10">
    <property type="entry name" value="RNA-binding S4 domain"/>
    <property type="match status" value="1"/>
</dbReference>
<dbReference type="PROSITE" id="PS01129">
    <property type="entry name" value="PSI_RLU"/>
    <property type="match status" value="1"/>
</dbReference>
<dbReference type="EC" id="5.4.99.-" evidence="5"/>
<keyword evidence="8" id="KW-1185">Reference proteome</keyword>
<accession>A0ABW3FA02</accession>
<dbReference type="EMBL" id="JBHTJV010000002">
    <property type="protein sequence ID" value="MFD0915286.1"/>
    <property type="molecule type" value="Genomic_DNA"/>
</dbReference>
<proteinExistence type="inferred from homology"/>
<evidence type="ECO:0000259" key="6">
    <source>
        <dbReference type="Pfam" id="PF00849"/>
    </source>
</evidence>
<evidence type="ECO:0000256" key="1">
    <source>
        <dbReference type="ARBA" id="ARBA00010876"/>
    </source>
</evidence>
<dbReference type="InterPro" id="IPR006224">
    <property type="entry name" value="PsdUridine_synth_RluA-like_CS"/>
</dbReference>
<dbReference type="Proteomes" id="UP001597101">
    <property type="component" value="Unassembled WGS sequence"/>
</dbReference>
<dbReference type="CDD" id="cd00165">
    <property type="entry name" value="S4"/>
    <property type="match status" value="1"/>
</dbReference>
<comment type="catalytic activity">
    <reaction evidence="5">
        <text>a uridine in RNA = a pseudouridine in RNA</text>
        <dbReference type="Rhea" id="RHEA:48348"/>
        <dbReference type="Rhea" id="RHEA-COMP:12068"/>
        <dbReference type="Rhea" id="RHEA-COMP:12069"/>
        <dbReference type="ChEBI" id="CHEBI:65314"/>
        <dbReference type="ChEBI" id="CHEBI:65315"/>
    </reaction>
</comment>
<dbReference type="SUPFAM" id="SSF55174">
    <property type="entry name" value="Alpha-L RNA-binding motif"/>
    <property type="match status" value="1"/>
</dbReference>
<dbReference type="NCBIfam" id="TIGR00005">
    <property type="entry name" value="rluA_subfam"/>
    <property type="match status" value="1"/>
</dbReference>
<comment type="caution">
    <text evidence="7">The sequence shown here is derived from an EMBL/GenBank/DDBJ whole genome shotgun (WGS) entry which is preliminary data.</text>
</comment>
<feature type="domain" description="Pseudouridine synthase RsuA/RluA-like" evidence="6">
    <location>
        <begin position="88"/>
        <end position="259"/>
    </location>
</feature>
<dbReference type="GO" id="GO:0016853">
    <property type="term" value="F:isomerase activity"/>
    <property type="evidence" value="ECO:0007669"/>
    <property type="project" value="UniProtKB-KW"/>
</dbReference>
<comment type="function">
    <text evidence="5">Responsible for synthesis of pseudouridine from uracil.</text>
</comment>
<organism evidence="7 8">
    <name type="scientific">Pseudahrensia aquimaris</name>
    <dbReference type="NCBI Taxonomy" id="744461"/>
    <lineage>
        <taxon>Bacteria</taxon>
        <taxon>Pseudomonadati</taxon>
        <taxon>Pseudomonadota</taxon>
        <taxon>Alphaproteobacteria</taxon>
        <taxon>Hyphomicrobiales</taxon>
        <taxon>Ahrensiaceae</taxon>
        <taxon>Pseudahrensia</taxon>
    </lineage>
</organism>
<dbReference type="Pfam" id="PF00849">
    <property type="entry name" value="PseudoU_synth_2"/>
    <property type="match status" value="1"/>
</dbReference>
<evidence type="ECO:0000313" key="8">
    <source>
        <dbReference type="Proteomes" id="UP001597101"/>
    </source>
</evidence>
<evidence type="ECO:0000256" key="5">
    <source>
        <dbReference type="RuleBase" id="RU362028"/>
    </source>
</evidence>
<dbReference type="PANTHER" id="PTHR21600:SF44">
    <property type="entry name" value="RIBOSOMAL LARGE SUBUNIT PSEUDOURIDINE SYNTHASE D"/>
    <property type="match status" value="1"/>
</dbReference>
<dbReference type="InterPro" id="IPR006145">
    <property type="entry name" value="PsdUridine_synth_RsuA/RluA"/>
</dbReference>
<comment type="similarity">
    <text evidence="1 5">Belongs to the pseudouridine synthase RluA family.</text>
</comment>
<gene>
    <name evidence="7" type="ORF">ACFQ14_02590</name>
</gene>
<keyword evidence="2 5" id="KW-0413">Isomerase</keyword>
<protein>
    <recommendedName>
        <fullName evidence="5">Pseudouridine synthase</fullName>
        <ecNumber evidence="5">5.4.99.-</ecNumber>
    </recommendedName>
</protein>
<dbReference type="Gene3D" id="3.30.2350.10">
    <property type="entry name" value="Pseudouridine synthase"/>
    <property type="match status" value="1"/>
</dbReference>
<dbReference type="RefSeq" id="WP_377211330.1">
    <property type="nucleotide sequence ID" value="NZ_JBHTJV010000002.1"/>
</dbReference>
<sequence>MEALLVPAEADGKRVDLFIAANAPDDISRARVQALVRQGHVTINGVVPPGTSTRIKTDDVVRWLMPEAEEAIPQPEPIPLEILHEDADLIVINKPAGMVVHPAPGNWSGTLVNALLYHCEGSLSGIGGVRRPGIVHRLDKETSGVMVVAKSYRAHLDLQEQFADHGRTGPLERAYLALVWGAPSRMKGTVDAALGRHPNDRLKRAVVDITKPDAKEAITHFELLKRIPDPKNDGEFLASLTRCELETGRTHQIRVHMAHIGHPLLGDPVYGKHFATRESRLPEAGRAVLKTFHRQALHAQTLGFRHPSTGKSVRFEAGLPQDMQNLLEALSVSD</sequence>
<name>A0ABW3FA02_9HYPH</name>